<dbReference type="CDD" id="cd14702">
    <property type="entry name" value="bZIP_plant_GBF1"/>
    <property type="match status" value="1"/>
</dbReference>
<dbReference type="PROSITE" id="PS50217">
    <property type="entry name" value="BZIP"/>
    <property type="match status" value="1"/>
</dbReference>
<proteinExistence type="predicted"/>
<evidence type="ECO:0000256" key="1">
    <source>
        <dbReference type="ARBA" id="ARBA00004123"/>
    </source>
</evidence>
<evidence type="ECO:0000256" key="5">
    <source>
        <dbReference type="ARBA" id="ARBA00023242"/>
    </source>
</evidence>
<sequence>MPSSSGSTQLQKYSVTPAQRMEKRMLSNRESARRSRMRKQKQLEDLMARVSYLRQQNNQILSALNITAQHCLGVEAENSVLRARLIHLASRLHFLQDLIHCINAEDSSTLLRPSAALLTNQPLIRFDPFN</sequence>
<dbReference type="PANTHER" id="PTHR45764:SF38">
    <property type="entry name" value="BZIP TRANSCRIPTION FACTOR 44"/>
    <property type="match status" value="1"/>
</dbReference>
<keyword evidence="3" id="KW-0238">DNA-binding</keyword>
<keyword evidence="2" id="KW-0805">Transcription regulation</keyword>
<feature type="compositionally biased region" description="Polar residues" evidence="6">
    <location>
        <begin position="1"/>
        <end position="17"/>
    </location>
</feature>
<keyword evidence="9" id="KW-1185">Reference proteome</keyword>
<dbReference type="EMBL" id="JBBWWR010000002">
    <property type="protein sequence ID" value="KAK8970587.1"/>
    <property type="molecule type" value="Genomic_DNA"/>
</dbReference>
<evidence type="ECO:0000256" key="2">
    <source>
        <dbReference type="ARBA" id="ARBA00023015"/>
    </source>
</evidence>
<reference evidence="8 9" key="1">
    <citation type="journal article" date="2022" name="Nat. Plants">
        <title>Genomes of leafy and leafless Platanthera orchids illuminate the evolution of mycoheterotrophy.</title>
        <authorList>
            <person name="Li M.H."/>
            <person name="Liu K.W."/>
            <person name="Li Z."/>
            <person name="Lu H.C."/>
            <person name="Ye Q.L."/>
            <person name="Zhang D."/>
            <person name="Wang J.Y."/>
            <person name="Li Y.F."/>
            <person name="Zhong Z.M."/>
            <person name="Liu X."/>
            <person name="Yu X."/>
            <person name="Liu D.K."/>
            <person name="Tu X.D."/>
            <person name="Liu B."/>
            <person name="Hao Y."/>
            <person name="Liao X.Y."/>
            <person name="Jiang Y.T."/>
            <person name="Sun W.H."/>
            <person name="Chen J."/>
            <person name="Chen Y.Q."/>
            <person name="Ai Y."/>
            <person name="Zhai J.W."/>
            <person name="Wu S.S."/>
            <person name="Zhou Z."/>
            <person name="Hsiao Y.Y."/>
            <person name="Wu W.L."/>
            <person name="Chen Y.Y."/>
            <person name="Lin Y.F."/>
            <person name="Hsu J.L."/>
            <person name="Li C.Y."/>
            <person name="Wang Z.W."/>
            <person name="Zhao X."/>
            <person name="Zhong W.Y."/>
            <person name="Ma X.K."/>
            <person name="Ma L."/>
            <person name="Huang J."/>
            <person name="Chen G.Z."/>
            <person name="Huang M.Z."/>
            <person name="Huang L."/>
            <person name="Peng D.H."/>
            <person name="Luo Y.B."/>
            <person name="Zou S.Q."/>
            <person name="Chen S.P."/>
            <person name="Lan S."/>
            <person name="Tsai W.C."/>
            <person name="Van de Peer Y."/>
            <person name="Liu Z.J."/>
        </authorList>
    </citation>
    <scope>NUCLEOTIDE SEQUENCE [LARGE SCALE GENOMIC DNA]</scope>
    <source>
        <strain evidence="8">Lor288</strain>
    </source>
</reference>
<organism evidence="8 9">
    <name type="scientific">Platanthera guangdongensis</name>
    <dbReference type="NCBI Taxonomy" id="2320717"/>
    <lineage>
        <taxon>Eukaryota</taxon>
        <taxon>Viridiplantae</taxon>
        <taxon>Streptophyta</taxon>
        <taxon>Embryophyta</taxon>
        <taxon>Tracheophyta</taxon>
        <taxon>Spermatophyta</taxon>
        <taxon>Magnoliopsida</taxon>
        <taxon>Liliopsida</taxon>
        <taxon>Asparagales</taxon>
        <taxon>Orchidaceae</taxon>
        <taxon>Orchidoideae</taxon>
        <taxon>Orchideae</taxon>
        <taxon>Orchidinae</taxon>
        <taxon>Platanthera</taxon>
    </lineage>
</organism>
<evidence type="ECO:0000256" key="4">
    <source>
        <dbReference type="ARBA" id="ARBA00023163"/>
    </source>
</evidence>
<evidence type="ECO:0000259" key="7">
    <source>
        <dbReference type="PROSITE" id="PS50217"/>
    </source>
</evidence>
<keyword evidence="5" id="KW-0539">Nucleus</keyword>
<name>A0ABR2N239_9ASPA</name>
<feature type="compositionally biased region" description="Basic and acidic residues" evidence="6">
    <location>
        <begin position="20"/>
        <end position="33"/>
    </location>
</feature>
<keyword evidence="4" id="KW-0804">Transcription</keyword>
<feature type="region of interest" description="Disordered" evidence="6">
    <location>
        <begin position="1"/>
        <end position="37"/>
    </location>
</feature>
<protein>
    <submittedName>
        <fullName evidence="8">Basic leucine zipper 63</fullName>
    </submittedName>
</protein>
<dbReference type="Pfam" id="PF00170">
    <property type="entry name" value="bZIP_1"/>
    <property type="match status" value="1"/>
</dbReference>
<evidence type="ECO:0000313" key="9">
    <source>
        <dbReference type="Proteomes" id="UP001412067"/>
    </source>
</evidence>
<dbReference type="InterPro" id="IPR046347">
    <property type="entry name" value="bZIP_sf"/>
</dbReference>
<dbReference type="InterPro" id="IPR045314">
    <property type="entry name" value="bZIP_plant_GBF1"/>
</dbReference>
<dbReference type="SMART" id="SM00338">
    <property type="entry name" value="BRLZ"/>
    <property type="match status" value="1"/>
</dbReference>
<comment type="subcellular location">
    <subcellularLocation>
        <location evidence="1">Nucleus</location>
    </subcellularLocation>
</comment>
<evidence type="ECO:0000313" key="8">
    <source>
        <dbReference type="EMBL" id="KAK8970587.1"/>
    </source>
</evidence>
<evidence type="ECO:0000256" key="3">
    <source>
        <dbReference type="ARBA" id="ARBA00023125"/>
    </source>
</evidence>
<dbReference type="Proteomes" id="UP001412067">
    <property type="component" value="Unassembled WGS sequence"/>
</dbReference>
<dbReference type="Gene3D" id="1.20.5.170">
    <property type="match status" value="1"/>
</dbReference>
<accession>A0ABR2N239</accession>
<evidence type="ECO:0000256" key="6">
    <source>
        <dbReference type="SAM" id="MobiDB-lite"/>
    </source>
</evidence>
<comment type="caution">
    <text evidence="8">The sequence shown here is derived from an EMBL/GenBank/DDBJ whole genome shotgun (WGS) entry which is preliminary data.</text>
</comment>
<dbReference type="InterPro" id="IPR004827">
    <property type="entry name" value="bZIP"/>
</dbReference>
<gene>
    <name evidence="8" type="primary">BZIP63</name>
    <name evidence="8" type="ORF">KSP40_PGU004188</name>
</gene>
<feature type="domain" description="BZIP" evidence="7">
    <location>
        <begin position="18"/>
        <end position="60"/>
    </location>
</feature>
<dbReference type="SUPFAM" id="SSF57959">
    <property type="entry name" value="Leucine zipper domain"/>
    <property type="match status" value="1"/>
</dbReference>
<dbReference type="PANTHER" id="PTHR45764">
    <property type="entry name" value="BZIP TRANSCRIPTION FACTOR 44"/>
    <property type="match status" value="1"/>
</dbReference>
<dbReference type="PROSITE" id="PS00036">
    <property type="entry name" value="BZIP_BASIC"/>
    <property type="match status" value="1"/>
</dbReference>